<dbReference type="EMBL" id="JADJEV010000003">
    <property type="protein sequence ID" value="MBK6972723.1"/>
    <property type="molecule type" value="Genomic_DNA"/>
</dbReference>
<evidence type="ECO:0000313" key="2">
    <source>
        <dbReference type="Proteomes" id="UP000807785"/>
    </source>
</evidence>
<evidence type="ECO:0000313" key="1">
    <source>
        <dbReference type="EMBL" id="MBK6972723.1"/>
    </source>
</evidence>
<sequence>MQPSTPSPRLARLRDFARAAILYRTGASVDERAERAILPVGEAIAVTHEPALKIEAALAQLRGSTYGLRFNPKLGYGFDCGGTRHLVLLSSELERGALLAALGAKRRIAGIVAMVDGSDTAASYVARHLIVVRPARDGIDVSVIDTDGDVQLQGGLRRDGKGLALTLRTHGAALPPTAVDGAVTDDGVTLDVRVFVGGPPVKRHGEVDPIAA</sequence>
<dbReference type="AlphaFoldDB" id="A0A9D7E2V7"/>
<organism evidence="1 2">
    <name type="scientific">Candidatus Methylophosphatis roskildensis</name>
    <dbReference type="NCBI Taxonomy" id="2899263"/>
    <lineage>
        <taxon>Bacteria</taxon>
        <taxon>Pseudomonadati</taxon>
        <taxon>Pseudomonadota</taxon>
        <taxon>Betaproteobacteria</taxon>
        <taxon>Nitrosomonadales</taxon>
        <taxon>Sterolibacteriaceae</taxon>
        <taxon>Candidatus Methylophosphatis</taxon>
    </lineage>
</organism>
<comment type="caution">
    <text evidence="1">The sequence shown here is derived from an EMBL/GenBank/DDBJ whole genome shotgun (WGS) entry which is preliminary data.</text>
</comment>
<name>A0A9D7E2V7_9PROT</name>
<accession>A0A9D7E2V7</accession>
<protein>
    <submittedName>
        <fullName evidence="1">Uncharacterized protein</fullName>
    </submittedName>
</protein>
<dbReference type="Proteomes" id="UP000807785">
    <property type="component" value="Unassembled WGS sequence"/>
</dbReference>
<reference evidence="1" key="1">
    <citation type="submission" date="2020-10" db="EMBL/GenBank/DDBJ databases">
        <title>Connecting structure to function with the recovery of over 1000 high-quality activated sludge metagenome-assembled genomes encoding full-length rRNA genes using long-read sequencing.</title>
        <authorList>
            <person name="Singleton C.M."/>
            <person name="Petriglieri F."/>
            <person name="Kristensen J.M."/>
            <person name="Kirkegaard R.H."/>
            <person name="Michaelsen T.Y."/>
            <person name="Andersen M.H."/>
            <person name="Karst S.M."/>
            <person name="Dueholm M.S."/>
            <person name="Nielsen P.H."/>
            <person name="Albertsen M."/>
        </authorList>
    </citation>
    <scope>NUCLEOTIDE SEQUENCE</scope>
    <source>
        <strain evidence="1">Bjer_18-Q3-R1-45_BAT3C.347</strain>
    </source>
</reference>
<gene>
    <name evidence="1" type="ORF">IPH26_07120</name>
</gene>
<proteinExistence type="predicted"/>